<organism evidence="1 2">
    <name type="scientific">Actinomadura fibrosa</name>
    <dbReference type="NCBI Taxonomy" id="111802"/>
    <lineage>
        <taxon>Bacteria</taxon>
        <taxon>Bacillati</taxon>
        <taxon>Actinomycetota</taxon>
        <taxon>Actinomycetes</taxon>
        <taxon>Streptosporangiales</taxon>
        <taxon>Thermomonosporaceae</taxon>
        <taxon>Actinomadura</taxon>
    </lineage>
</organism>
<accession>A0ABW2XHB5</accession>
<dbReference type="Proteomes" id="UP001597063">
    <property type="component" value="Unassembled WGS sequence"/>
</dbReference>
<proteinExistence type="predicted"/>
<dbReference type="RefSeq" id="WP_131755296.1">
    <property type="nucleotide sequence ID" value="NZ_CAACUY010000004.1"/>
</dbReference>
<protein>
    <submittedName>
        <fullName evidence="1">Uncharacterized protein</fullName>
    </submittedName>
</protein>
<comment type="caution">
    <text evidence="1">The sequence shown here is derived from an EMBL/GenBank/DDBJ whole genome shotgun (WGS) entry which is preliminary data.</text>
</comment>
<dbReference type="EMBL" id="JBHTGP010000006">
    <property type="protein sequence ID" value="MFD0685881.1"/>
    <property type="molecule type" value="Genomic_DNA"/>
</dbReference>
<gene>
    <name evidence="1" type="ORF">ACFQZM_15355</name>
</gene>
<reference evidence="2" key="1">
    <citation type="journal article" date="2019" name="Int. J. Syst. Evol. Microbiol.">
        <title>The Global Catalogue of Microorganisms (GCM) 10K type strain sequencing project: providing services to taxonomists for standard genome sequencing and annotation.</title>
        <authorList>
            <consortium name="The Broad Institute Genomics Platform"/>
            <consortium name="The Broad Institute Genome Sequencing Center for Infectious Disease"/>
            <person name="Wu L."/>
            <person name="Ma J."/>
        </authorList>
    </citation>
    <scope>NUCLEOTIDE SEQUENCE [LARGE SCALE GENOMIC DNA]</scope>
    <source>
        <strain evidence="2">JCM 9371</strain>
    </source>
</reference>
<name>A0ABW2XHB5_9ACTN</name>
<evidence type="ECO:0000313" key="1">
    <source>
        <dbReference type="EMBL" id="MFD0685881.1"/>
    </source>
</evidence>
<sequence length="88" mass="9404">MKNLPADVGPYEDVCQAAAAVRDTYAAAPDRPATFGQFNSEQLLTACEAAGVELGAWDRLIVDWLTGWEPETVAVVVGLVLRAAEANR</sequence>
<evidence type="ECO:0000313" key="2">
    <source>
        <dbReference type="Proteomes" id="UP001597063"/>
    </source>
</evidence>
<keyword evidence="2" id="KW-1185">Reference proteome</keyword>